<evidence type="ECO:0000313" key="4">
    <source>
        <dbReference type="Proteomes" id="UP001154078"/>
    </source>
</evidence>
<dbReference type="OrthoDB" id="7686329at2759"/>
<dbReference type="AlphaFoldDB" id="A0A9P0FFJ0"/>
<dbReference type="EMBL" id="OV121135">
    <property type="protein sequence ID" value="CAH0554548.1"/>
    <property type="molecule type" value="Genomic_DNA"/>
</dbReference>
<evidence type="ECO:0000256" key="2">
    <source>
        <dbReference type="SAM" id="SignalP"/>
    </source>
</evidence>
<evidence type="ECO:0000256" key="1">
    <source>
        <dbReference type="SAM" id="MobiDB-lite"/>
    </source>
</evidence>
<gene>
    <name evidence="3" type="ORF">MELIAE_LOCUS6111</name>
</gene>
<keyword evidence="4" id="KW-1185">Reference proteome</keyword>
<dbReference type="Proteomes" id="UP001154078">
    <property type="component" value="Chromosome 4"/>
</dbReference>
<protein>
    <submittedName>
        <fullName evidence="3">Uncharacterized protein</fullName>
    </submittedName>
</protein>
<accession>A0A9P0FFJ0</accession>
<feature type="chain" id="PRO_5040465253" evidence="2">
    <location>
        <begin position="18"/>
        <end position="215"/>
    </location>
</feature>
<evidence type="ECO:0000313" key="3">
    <source>
        <dbReference type="EMBL" id="CAH0554548.1"/>
    </source>
</evidence>
<sequence length="215" mass="24097">MLKHSILVLACVAQVFASPLPKEPKDNEGKVLYDQRQEGEWNVRADLQNFVIMIIPTQTSSPSPVGSEVGLLDFLSKSIPKRNHLKRFKVKAPAAMQSQDVSPDTMHFIESKSAPYHVDISKTKTELSKLHPQKRSEELVANSPSLRLSRAVVFSVPDEEFVVTRTEDHKKVVKKDGKKKIIKEKPTLMLIGEGIEQCGPGRERDEQGICKSSKQ</sequence>
<keyword evidence="2" id="KW-0732">Signal</keyword>
<feature type="region of interest" description="Disordered" evidence="1">
    <location>
        <begin position="195"/>
        <end position="215"/>
    </location>
</feature>
<proteinExistence type="predicted"/>
<reference evidence="3" key="1">
    <citation type="submission" date="2021-12" db="EMBL/GenBank/DDBJ databases">
        <authorList>
            <person name="King R."/>
        </authorList>
    </citation>
    <scope>NUCLEOTIDE SEQUENCE</scope>
</reference>
<organism evidence="3 4">
    <name type="scientific">Brassicogethes aeneus</name>
    <name type="common">Rape pollen beetle</name>
    <name type="synonym">Meligethes aeneus</name>
    <dbReference type="NCBI Taxonomy" id="1431903"/>
    <lineage>
        <taxon>Eukaryota</taxon>
        <taxon>Metazoa</taxon>
        <taxon>Ecdysozoa</taxon>
        <taxon>Arthropoda</taxon>
        <taxon>Hexapoda</taxon>
        <taxon>Insecta</taxon>
        <taxon>Pterygota</taxon>
        <taxon>Neoptera</taxon>
        <taxon>Endopterygota</taxon>
        <taxon>Coleoptera</taxon>
        <taxon>Polyphaga</taxon>
        <taxon>Cucujiformia</taxon>
        <taxon>Nitidulidae</taxon>
        <taxon>Meligethinae</taxon>
        <taxon>Brassicogethes</taxon>
    </lineage>
</organism>
<name>A0A9P0FFJ0_BRAAE</name>
<feature type="signal peptide" evidence="2">
    <location>
        <begin position="1"/>
        <end position="17"/>
    </location>
</feature>